<dbReference type="InterPro" id="IPR005225">
    <property type="entry name" value="Small_GTP-bd"/>
</dbReference>
<dbReference type="GO" id="GO:0005525">
    <property type="term" value="F:GTP binding"/>
    <property type="evidence" value="ECO:0007669"/>
    <property type="project" value="InterPro"/>
</dbReference>
<dbReference type="NCBIfam" id="TIGR00231">
    <property type="entry name" value="small_GTP"/>
    <property type="match status" value="1"/>
</dbReference>
<protein>
    <submittedName>
        <fullName evidence="5">Ras-related protein Rab-24</fullName>
    </submittedName>
</protein>
<dbReference type="Proteomes" id="UP000053268">
    <property type="component" value="Unassembled WGS sequence"/>
</dbReference>
<organism evidence="5 6">
    <name type="scientific">Papilio xuthus</name>
    <name type="common">Asian swallowtail butterfly</name>
    <dbReference type="NCBI Taxonomy" id="66420"/>
    <lineage>
        <taxon>Eukaryota</taxon>
        <taxon>Metazoa</taxon>
        <taxon>Ecdysozoa</taxon>
        <taxon>Arthropoda</taxon>
        <taxon>Hexapoda</taxon>
        <taxon>Insecta</taxon>
        <taxon>Pterygota</taxon>
        <taxon>Neoptera</taxon>
        <taxon>Endopterygota</taxon>
        <taxon>Lepidoptera</taxon>
        <taxon>Glossata</taxon>
        <taxon>Ditrysia</taxon>
        <taxon>Papilionoidea</taxon>
        <taxon>Papilionidae</taxon>
        <taxon>Papilioninae</taxon>
        <taxon>Papilio</taxon>
    </lineage>
</organism>
<dbReference type="PROSITE" id="PS51421">
    <property type="entry name" value="RAS"/>
    <property type="match status" value="1"/>
</dbReference>
<dbReference type="SMART" id="SM00174">
    <property type="entry name" value="RHO"/>
    <property type="match status" value="1"/>
</dbReference>
<name>A0A194Q4D6_PAPXU</name>
<dbReference type="STRING" id="66420.A0A194Q4D6"/>
<comment type="similarity">
    <text evidence="1">Belongs to the small GTPase superfamily. Rab family.</text>
</comment>
<dbReference type="AlphaFoldDB" id="A0A194Q4D6"/>
<dbReference type="SUPFAM" id="SSF52540">
    <property type="entry name" value="P-loop containing nucleoside triphosphate hydrolases"/>
    <property type="match status" value="1"/>
</dbReference>
<feature type="coiled-coil region" evidence="3">
    <location>
        <begin position="412"/>
        <end position="443"/>
    </location>
</feature>
<dbReference type="InterPro" id="IPR001806">
    <property type="entry name" value="Small_GTPase"/>
</dbReference>
<keyword evidence="6" id="KW-1185">Reference proteome</keyword>
<feature type="compositionally biased region" description="Low complexity" evidence="4">
    <location>
        <begin position="325"/>
        <end position="337"/>
    </location>
</feature>
<evidence type="ECO:0000256" key="4">
    <source>
        <dbReference type="SAM" id="MobiDB-lite"/>
    </source>
</evidence>
<gene>
    <name evidence="5" type="ORF">RR46_06993</name>
</gene>
<dbReference type="SMART" id="SM00173">
    <property type="entry name" value="RAS"/>
    <property type="match status" value="1"/>
</dbReference>
<dbReference type="PROSITE" id="PS51419">
    <property type="entry name" value="RAB"/>
    <property type="match status" value="1"/>
</dbReference>
<evidence type="ECO:0000313" key="6">
    <source>
        <dbReference type="Proteomes" id="UP000053268"/>
    </source>
</evidence>
<proteinExistence type="inferred from homology"/>
<dbReference type="SMART" id="SM00175">
    <property type="entry name" value="RAB"/>
    <property type="match status" value="1"/>
</dbReference>
<feature type="region of interest" description="Disordered" evidence="4">
    <location>
        <begin position="324"/>
        <end position="343"/>
    </location>
</feature>
<keyword evidence="3" id="KW-0175">Coiled coil</keyword>
<dbReference type="EMBL" id="KQ459463">
    <property type="protein sequence ID" value="KPJ00403.1"/>
    <property type="molecule type" value="Genomic_DNA"/>
</dbReference>
<dbReference type="Gene3D" id="3.40.50.300">
    <property type="entry name" value="P-loop containing nucleotide triphosphate hydrolases"/>
    <property type="match status" value="1"/>
</dbReference>
<evidence type="ECO:0000256" key="2">
    <source>
        <dbReference type="ARBA" id="ARBA00022741"/>
    </source>
</evidence>
<evidence type="ECO:0000256" key="1">
    <source>
        <dbReference type="ARBA" id="ARBA00006270"/>
    </source>
</evidence>
<dbReference type="GO" id="GO:0003924">
    <property type="term" value="F:GTPase activity"/>
    <property type="evidence" value="ECO:0007669"/>
    <property type="project" value="InterPro"/>
</dbReference>
<dbReference type="PRINTS" id="PR00449">
    <property type="entry name" value="RASTRNSFRMNG"/>
</dbReference>
<dbReference type="Pfam" id="PF00071">
    <property type="entry name" value="Ras"/>
    <property type="match status" value="1"/>
</dbReference>
<dbReference type="FunFam" id="3.40.50.300:FF:001447">
    <property type="entry name" value="Ras-related protein Rab-1B"/>
    <property type="match status" value="1"/>
</dbReference>
<reference evidence="5 6" key="1">
    <citation type="journal article" date="2015" name="Nat. Commun.">
        <title>Outbred genome sequencing and CRISPR/Cas9 gene editing in butterflies.</title>
        <authorList>
            <person name="Li X."/>
            <person name="Fan D."/>
            <person name="Zhang W."/>
            <person name="Liu G."/>
            <person name="Zhang L."/>
            <person name="Zhao L."/>
            <person name="Fang X."/>
            <person name="Chen L."/>
            <person name="Dong Y."/>
            <person name="Chen Y."/>
            <person name="Ding Y."/>
            <person name="Zhao R."/>
            <person name="Feng M."/>
            <person name="Zhu Y."/>
            <person name="Feng Y."/>
            <person name="Jiang X."/>
            <person name="Zhu D."/>
            <person name="Xiang H."/>
            <person name="Feng X."/>
            <person name="Li S."/>
            <person name="Wang J."/>
            <person name="Zhang G."/>
            <person name="Kronforst M.R."/>
            <person name="Wang W."/>
        </authorList>
    </citation>
    <scope>NUCLEOTIDE SEQUENCE [LARGE SCALE GENOMIC DNA]</scope>
    <source>
        <strain evidence="5">Ya'a_city_454_Px</strain>
        <tissue evidence="5">Whole body</tissue>
    </source>
</reference>
<sequence>MSRCDFKIVLLGSEHVGKTSLVLRFVNCRFNASTPYQNTIGAAFCAKAMYSNGKTFNVGIWDTAGSERYEAMTKMYYRGAHAAIICYDPSSYASWIRLRHWLQELRTVEEVKENIVMLHISEKVKCEVLHWTSIHNHIVSLRDCKVYLCATKKDLLDSLAVEREVPEDIVTTYSQGLSGHFITSSKTGENVEELFQKIVDDCAEDRQVMKNVEEMRMQLAKEEADRLITLATKPRSVNLALETTFEFNNKQDVSIIQKVRNFLNKIENVVDKKLAKRNGETTEFTDFLQDLISTINTYEDDDFKQKKREKTIKEKYNDYKVKEFSPVSNDGSNSSSSLEYDWQTRPTRKRKVTPQWHTIPRPLKVRVTRNNPFGIYNNAYKFQLPQMLRRTELDEKDSNKTNNETCPKEIITANYLSKIKNLEDELQRVREQLKAKITTLKKDNHGTDDKEIDKDNELYFRVSDLSSPVTLKRDLTKRPKMMEYKLIELKNKTEDNTTKYSEEFSHESREMSFDVPYNMTYRSTNQSIYISNQTSMEIFSPETTFKYNITTIKPIINIPKVTNTTYLNEIENTTKLIKENNTVSQEISN</sequence>
<accession>A0A194Q4D6</accession>
<dbReference type="PANTHER" id="PTHR47978">
    <property type="match status" value="1"/>
</dbReference>
<evidence type="ECO:0000256" key="3">
    <source>
        <dbReference type="SAM" id="Coils"/>
    </source>
</evidence>
<evidence type="ECO:0000313" key="5">
    <source>
        <dbReference type="EMBL" id="KPJ00403.1"/>
    </source>
</evidence>
<dbReference type="InterPro" id="IPR027417">
    <property type="entry name" value="P-loop_NTPase"/>
</dbReference>
<keyword evidence="2" id="KW-0547">Nucleotide-binding</keyword>